<dbReference type="PANTHER" id="PTHR42844:SF1">
    <property type="entry name" value="DIHYDRONEOPTERIN ALDOLASE 1-RELATED"/>
    <property type="match status" value="1"/>
</dbReference>
<evidence type="ECO:0000256" key="2">
    <source>
        <dbReference type="ARBA" id="ARBA00003810"/>
    </source>
</evidence>
<accession>A0A2U1SR85</accession>
<evidence type="ECO:0000256" key="10">
    <source>
        <dbReference type="ARBA" id="ARBA00032523"/>
    </source>
</evidence>
<evidence type="ECO:0000256" key="5">
    <source>
        <dbReference type="ARBA" id="ARBA00012553"/>
    </source>
</evidence>
<sequence>MLTSVASVAEAEIAAAGGADVIDCKDAARGALGALPSAEVAAILHAVAGRRPVSAVVELSHDPAVARAAIEETAALGVAFVKFALPATPDADALIAALAPIAQRVRLVAVLFADLGPDLDVLPRLAAAGFSGALLDTAHKGKGRLIEHFDIGALSSFVERCHALGLEAGLAGSLEAPDVPRLLVTGVDVMGFRGALCRDHDRKSALDAAAVALIRDLIPGGPARASGKGSALAANVDWSLVVGRGYLESRERTREIDHVFVRDLVIPVEIGAYDFERGRTQRVRFNVDVDVTRVSAGGDDMRNVFSYDVIMDAIKMILASGHIELVETIAERLAELVLRHERVQALTVQVEKLDVAPGAVGIRIRRERQAETAKVHNLFPGLPDAAEPER</sequence>
<evidence type="ECO:0000313" key="14">
    <source>
        <dbReference type="EMBL" id="PWB94119.1"/>
    </source>
</evidence>
<dbReference type="OrthoDB" id="7580479at2"/>
<evidence type="ECO:0000256" key="1">
    <source>
        <dbReference type="ARBA" id="ARBA00001353"/>
    </source>
</evidence>
<dbReference type="Pfam" id="PF04476">
    <property type="entry name" value="4HFCP_synth"/>
    <property type="match status" value="1"/>
</dbReference>
<reference evidence="14 15" key="1">
    <citation type="journal article" date="2018" name="Appl. Microbiol. Biotechnol.">
        <title>Co-cultivation of the strictly anaerobic methanogen Methanosarcina barkeri with aerobic methanotrophs in an oxygen-limited membrane bioreactor.</title>
        <authorList>
            <person name="In 't Zandt M.H."/>
            <person name="van den Bosch T.J.M."/>
            <person name="Rijkers R."/>
            <person name="van Kessel M.A.H.J."/>
            <person name="Jetten M.S.M."/>
            <person name="Welte C.U."/>
        </authorList>
    </citation>
    <scope>NUCLEOTIDE SEQUENCE [LARGE SCALE GENOMIC DNA]</scope>
    <source>
        <strain evidence="14 15">DSM 17706</strain>
    </source>
</reference>
<evidence type="ECO:0000256" key="4">
    <source>
        <dbReference type="ARBA" id="ARBA00005708"/>
    </source>
</evidence>
<keyword evidence="7" id="KW-0289">Folate biosynthesis</keyword>
<name>A0A2U1SR85_METSR</name>
<keyword evidence="15" id="KW-1185">Reference proteome</keyword>
<comment type="function">
    <text evidence="2">Catalyzes the formation of 4-(hydroxymethyl)-2-furancarboxaldehyde phosphate (4-HFC-P) from two molecules of glyceraldehyde-3-P (GA-3-P).</text>
</comment>
<dbReference type="EMBL" id="PUIV01000011">
    <property type="protein sequence ID" value="PWB94119.1"/>
    <property type="molecule type" value="Genomic_DNA"/>
</dbReference>
<dbReference type="SUPFAM" id="SSF55620">
    <property type="entry name" value="Tetrahydrobiopterin biosynthesis enzymes-like"/>
    <property type="match status" value="1"/>
</dbReference>
<dbReference type="Pfam" id="PF02152">
    <property type="entry name" value="FolB"/>
    <property type="match status" value="1"/>
</dbReference>
<proteinExistence type="inferred from homology"/>
<dbReference type="Proteomes" id="UP000245137">
    <property type="component" value="Unassembled WGS sequence"/>
</dbReference>
<comment type="caution">
    <text evidence="14">The sequence shown here is derived from an EMBL/GenBank/DDBJ whole genome shotgun (WGS) entry which is preliminary data.</text>
</comment>
<dbReference type="NCBIfam" id="TIGR00526">
    <property type="entry name" value="folB_dom"/>
    <property type="match status" value="1"/>
</dbReference>
<comment type="catalytic activity">
    <reaction evidence="1">
        <text>7,8-dihydroneopterin = 6-hydroxymethyl-7,8-dihydropterin + glycolaldehyde</text>
        <dbReference type="Rhea" id="RHEA:10540"/>
        <dbReference type="ChEBI" id="CHEBI:17001"/>
        <dbReference type="ChEBI" id="CHEBI:17071"/>
        <dbReference type="ChEBI" id="CHEBI:44841"/>
        <dbReference type="EC" id="4.1.2.25"/>
    </reaction>
</comment>
<organism evidence="14 15">
    <name type="scientific">Methylosinus sporium</name>
    <dbReference type="NCBI Taxonomy" id="428"/>
    <lineage>
        <taxon>Bacteria</taxon>
        <taxon>Pseudomonadati</taxon>
        <taxon>Pseudomonadota</taxon>
        <taxon>Alphaproteobacteria</taxon>
        <taxon>Hyphomicrobiales</taxon>
        <taxon>Methylocystaceae</taxon>
        <taxon>Methylosinus</taxon>
    </lineage>
</organism>
<dbReference type="InterPro" id="IPR006157">
    <property type="entry name" value="FolB_dom"/>
</dbReference>
<dbReference type="Gene3D" id="3.30.1130.10">
    <property type="match status" value="1"/>
</dbReference>
<dbReference type="SMART" id="SM00905">
    <property type="entry name" value="FolB"/>
    <property type="match status" value="1"/>
</dbReference>
<comment type="pathway">
    <text evidence="3">Cofactor biosynthesis; tetrahydrofolate biosynthesis; 2-amino-4-hydroxy-6-hydroxymethyl-7,8-dihydropteridine diphosphate from 7,8-dihydroneopterin triphosphate: step 3/4.</text>
</comment>
<evidence type="ECO:0000256" key="9">
    <source>
        <dbReference type="ARBA" id="ARBA00023270"/>
    </source>
</evidence>
<dbReference type="InterPro" id="IPR006156">
    <property type="entry name" value="Dihydroneopterin_aldolase"/>
</dbReference>
<keyword evidence="8" id="KW-0456">Lyase</keyword>
<dbReference type="InterPro" id="IPR043133">
    <property type="entry name" value="GTP-CH-I_C/QueF"/>
</dbReference>
<dbReference type="GO" id="GO:0005737">
    <property type="term" value="C:cytoplasm"/>
    <property type="evidence" value="ECO:0007669"/>
    <property type="project" value="TreeGrafter"/>
</dbReference>
<evidence type="ECO:0000259" key="13">
    <source>
        <dbReference type="SMART" id="SM00905"/>
    </source>
</evidence>
<comment type="similarity">
    <text evidence="4">Belongs to the DHNA family.</text>
</comment>
<dbReference type="GO" id="GO:0004150">
    <property type="term" value="F:dihydroneopterin aldolase activity"/>
    <property type="evidence" value="ECO:0007669"/>
    <property type="project" value="UniProtKB-EC"/>
</dbReference>
<keyword evidence="9" id="KW-0704">Schiff base</keyword>
<evidence type="ECO:0000256" key="3">
    <source>
        <dbReference type="ARBA" id="ARBA00005013"/>
    </source>
</evidence>
<evidence type="ECO:0000256" key="12">
    <source>
        <dbReference type="ARBA" id="ARBA00047628"/>
    </source>
</evidence>
<gene>
    <name evidence="14" type="ORF">C5689_09285</name>
</gene>
<evidence type="ECO:0000313" key="15">
    <source>
        <dbReference type="Proteomes" id="UP000245137"/>
    </source>
</evidence>
<dbReference type="InterPro" id="IPR007565">
    <property type="entry name" value="4HFCP_synth"/>
</dbReference>
<dbReference type="AlphaFoldDB" id="A0A2U1SR85"/>
<feature type="domain" description="Dihydroneopterin aldolase/epimerase" evidence="13">
    <location>
        <begin position="259"/>
        <end position="366"/>
    </location>
</feature>
<evidence type="ECO:0000256" key="11">
    <source>
        <dbReference type="ARBA" id="ARBA00032903"/>
    </source>
</evidence>
<evidence type="ECO:0000256" key="6">
    <source>
        <dbReference type="ARBA" id="ARBA00013043"/>
    </source>
</evidence>
<protein>
    <recommendedName>
        <fullName evidence="10">4-(hydroxymethyl)-2-furancarboxaldehyde-phosphate synthase</fullName>
        <ecNumber evidence="6">4.1.2.25</ecNumber>
        <ecNumber evidence="5">4.2.3.153</ecNumber>
    </recommendedName>
    <alternativeName>
        <fullName evidence="11">7,8-dihydroneopterin aldolase</fullName>
    </alternativeName>
</protein>
<evidence type="ECO:0000256" key="8">
    <source>
        <dbReference type="ARBA" id="ARBA00023239"/>
    </source>
</evidence>
<dbReference type="EC" id="4.1.2.25" evidence="6"/>
<evidence type="ECO:0000256" key="7">
    <source>
        <dbReference type="ARBA" id="ARBA00022909"/>
    </source>
</evidence>
<comment type="catalytic activity">
    <reaction evidence="12">
        <text>2 D-glyceraldehyde 3-phosphate = 4-(hydroxymethyl)-2-furancarboxaldehyde phosphate + phosphate + 2 H2O</text>
        <dbReference type="Rhea" id="RHEA:43536"/>
        <dbReference type="ChEBI" id="CHEBI:15377"/>
        <dbReference type="ChEBI" id="CHEBI:43474"/>
        <dbReference type="ChEBI" id="CHEBI:59776"/>
        <dbReference type="ChEBI" id="CHEBI:83407"/>
        <dbReference type="EC" id="4.2.3.153"/>
    </reaction>
</comment>
<dbReference type="EC" id="4.2.3.153" evidence="5"/>
<dbReference type="PANTHER" id="PTHR42844">
    <property type="entry name" value="DIHYDRONEOPTERIN ALDOLASE 1-RELATED"/>
    <property type="match status" value="1"/>
</dbReference>
<dbReference type="GO" id="GO:0046656">
    <property type="term" value="P:folic acid biosynthetic process"/>
    <property type="evidence" value="ECO:0007669"/>
    <property type="project" value="UniProtKB-KW"/>
</dbReference>